<comment type="subcellular location">
    <subcellularLocation>
        <location evidence="1">Nucleus</location>
    </subcellularLocation>
</comment>
<dbReference type="Proteomes" id="UP000005627">
    <property type="component" value="Chromosome 8"/>
</dbReference>
<feature type="compositionally biased region" description="Low complexity" evidence="7">
    <location>
        <begin position="162"/>
        <end position="175"/>
    </location>
</feature>
<gene>
    <name evidence="8" type="primary">TDEL0H03280</name>
    <name evidence="8" type="ORF">TDEL_0H03280</name>
</gene>
<name>G8ZZZ3_TORDE</name>
<dbReference type="GO" id="GO:0000977">
    <property type="term" value="F:RNA polymerase II transcription regulatory region sequence-specific DNA binding"/>
    <property type="evidence" value="ECO:0007669"/>
    <property type="project" value="TreeGrafter"/>
</dbReference>
<evidence type="ECO:0000256" key="6">
    <source>
        <dbReference type="SAM" id="Coils"/>
    </source>
</evidence>
<evidence type="ECO:0000256" key="3">
    <source>
        <dbReference type="ARBA" id="ARBA00023125"/>
    </source>
</evidence>
<dbReference type="GO" id="GO:0031335">
    <property type="term" value="P:regulation of sulfur amino acid metabolic process"/>
    <property type="evidence" value="ECO:0007669"/>
    <property type="project" value="EnsemblFungi"/>
</dbReference>
<keyword evidence="9" id="KW-1185">Reference proteome</keyword>
<evidence type="ECO:0000256" key="5">
    <source>
        <dbReference type="ARBA" id="ARBA00023242"/>
    </source>
</evidence>
<evidence type="ECO:0000256" key="2">
    <source>
        <dbReference type="ARBA" id="ARBA00023015"/>
    </source>
</evidence>
<protein>
    <recommendedName>
        <fullName evidence="10">BZIP domain-containing protein</fullName>
    </recommendedName>
</protein>
<evidence type="ECO:0000256" key="1">
    <source>
        <dbReference type="ARBA" id="ARBA00004123"/>
    </source>
</evidence>
<dbReference type="PANTHER" id="PTHR13044:SF45">
    <property type="entry name" value="TRANSCRIPTIONAL ACTIVATOR OF SULFUR METABOLISM MET28"/>
    <property type="match status" value="1"/>
</dbReference>
<dbReference type="OrthoDB" id="1939598at2759"/>
<dbReference type="RefSeq" id="XP_003683398.1">
    <property type="nucleotide sequence ID" value="XM_003683350.1"/>
</dbReference>
<dbReference type="GO" id="GO:0001228">
    <property type="term" value="F:DNA-binding transcription activator activity, RNA polymerase II-specific"/>
    <property type="evidence" value="ECO:0007669"/>
    <property type="project" value="TreeGrafter"/>
</dbReference>
<dbReference type="EMBL" id="HE616749">
    <property type="protein sequence ID" value="CCE94187.1"/>
    <property type="molecule type" value="Genomic_DNA"/>
</dbReference>
<dbReference type="GO" id="GO:0089713">
    <property type="term" value="C:Cbf1-Met4-Met28 complex"/>
    <property type="evidence" value="ECO:0007669"/>
    <property type="project" value="EnsemblFungi"/>
</dbReference>
<evidence type="ECO:0008006" key="10">
    <source>
        <dbReference type="Google" id="ProtNLM"/>
    </source>
</evidence>
<keyword evidence="2" id="KW-0805">Transcription regulation</keyword>
<dbReference type="CDD" id="cd14705">
    <property type="entry name" value="bZIP_Zip1"/>
    <property type="match status" value="1"/>
</dbReference>
<evidence type="ECO:0000313" key="9">
    <source>
        <dbReference type="Proteomes" id="UP000005627"/>
    </source>
</evidence>
<sequence>MAEDDKEGKIVGDTDNVVNVSQDLQSLISKNSELGSRLLSLLLVSSSNGKEIIEAINKGQLSLIQSLDMNLDVKVAKEGKGILDEMIKKRKSTEASARFRVRKKQREQEKLNELRELNSKIGDLNRRVDVLLEENRYWKAQLERLNDKRSRELLESIKKRNSSSSASASSSSLRG</sequence>
<keyword evidence="6" id="KW-0175">Coiled coil</keyword>
<dbReference type="InParanoid" id="G8ZZZ3"/>
<keyword evidence="5" id="KW-0539">Nucleus</keyword>
<organism evidence="8 9">
    <name type="scientific">Torulaspora delbrueckii</name>
    <name type="common">Yeast</name>
    <name type="synonym">Candida colliculosa</name>
    <dbReference type="NCBI Taxonomy" id="4950"/>
    <lineage>
        <taxon>Eukaryota</taxon>
        <taxon>Fungi</taxon>
        <taxon>Dikarya</taxon>
        <taxon>Ascomycota</taxon>
        <taxon>Saccharomycotina</taxon>
        <taxon>Saccharomycetes</taxon>
        <taxon>Saccharomycetales</taxon>
        <taxon>Saccharomycetaceae</taxon>
        <taxon>Torulaspora</taxon>
    </lineage>
</organism>
<evidence type="ECO:0000256" key="7">
    <source>
        <dbReference type="SAM" id="MobiDB-lite"/>
    </source>
</evidence>
<feature type="coiled-coil region" evidence="6">
    <location>
        <begin position="100"/>
        <end position="148"/>
    </location>
</feature>
<dbReference type="GeneID" id="11501430"/>
<dbReference type="eggNOG" id="ENOG502S9W2">
    <property type="taxonomic scope" value="Eukaryota"/>
</dbReference>
<accession>G8ZZZ3</accession>
<dbReference type="HOGENOM" id="CLU_098757_0_0_1"/>
<dbReference type="KEGG" id="tdl:TDEL_0H03280"/>
<proteinExistence type="predicted"/>
<reference evidence="8 9" key="1">
    <citation type="journal article" date="2011" name="Proc. Natl. Acad. Sci. U.S.A.">
        <title>Evolutionary erosion of yeast sex chromosomes by mating-type switching accidents.</title>
        <authorList>
            <person name="Gordon J.L."/>
            <person name="Armisen D."/>
            <person name="Proux-Wera E."/>
            <person name="Oheigeartaigh S.S."/>
            <person name="Byrne K.P."/>
            <person name="Wolfe K.H."/>
        </authorList>
    </citation>
    <scope>NUCLEOTIDE SEQUENCE [LARGE SCALE GENOMIC DNA]</scope>
    <source>
        <strain evidence="9">ATCC 10662 / CBS 1146 / NBRC 0425 / NCYC 2629 / NRRL Y-866</strain>
    </source>
</reference>
<evidence type="ECO:0000256" key="4">
    <source>
        <dbReference type="ARBA" id="ARBA00023163"/>
    </source>
</evidence>
<feature type="region of interest" description="Disordered" evidence="7">
    <location>
        <begin position="156"/>
        <end position="175"/>
    </location>
</feature>
<keyword evidence="3" id="KW-0238">DNA-binding</keyword>
<dbReference type="FunCoup" id="G8ZZZ3">
    <property type="interactions" value="3620"/>
</dbReference>
<dbReference type="PANTHER" id="PTHR13044">
    <property type="entry name" value="ACTIVATING TRANSCRIPTION FACTOR ATF 4/5"/>
    <property type="match status" value="1"/>
</dbReference>
<evidence type="ECO:0000313" key="8">
    <source>
        <dbReference type="EMBL" id="CCE94187.1"/>
    </source>
</evidence>
<dbReference type="GO" id="GO:0061629">
    <property type="term" value="F:RNA polymerase II-specific DNA-binding transcription factor binding"/>
    <property type="evidence" value="ECO:0007669"/>
    <property type="project" value="EnsemblFungi"/>
</dbReference>
<dbReference type="GO" id="GO:0005634">
    <property type="term" value="C:nucleus"/>
    <property type="evidence" value="ECO:0007669"/>
    <property type="project" value="UniProtKB-SubCell"/>
</dbReference>
<dbReference type="STRING" id="1076872.G8ZZZ3"/>
<keyword evidence="4" id="KW-0804">Transcription</keyword>
<dbReference type="AlphaFoldDB" id="G8ZZZ3"/>